<evidence type="ECO:0000313" key="3">
    <source>
        <dbReference type="Proteomes" id="UP001589798"/>
    </source>
</evidence>
<evidence type="ECO:0000313" key="2">
    <source>
        <dbReference type="EMBL" id="MFC0204663.1"/>
    </source>
</evidence>
<dbReference type="Gene3D" id="1.25.40.10">
    <property type="entry name" value="Tetratricopeptide repeat domain"/>
    <property type="match status" value="2"/>
</dbReference>
<feature type="signal peptide" evidence="1">
    <location>
        <begin position="1"/>
        <end position="23"/>
    </location>
</feature>
<dbReference type="Proteomes" id="UP001589798">
    <property type="component" value="Unassembled WGS sequence"/>
</dbReference>
<protein>
    <submittedName>
        <fullName evidence="2">Tetratricopeptide repeat protein</fullName>
    </submittedName>
</protein>
<keyword evidence="3" id="KW-1185">Reference proteome</keyword>
<dbReference type="RefSeq" id="WP_379487419.1">
    <property type="nucleotide sequence ID" value="NZ_JBHLWK010000012.1"/>
</dbReference>
<proteinExistence type="predicted"/>
<keyword evidence="1" id="KW-0732">Signal</keyword>
<gene>
    <name evidence="2" type="ORF">ACFFJC_10300</name>
</gene>
<name>A0ABV6CVA5_9SPHN</name>
<evidence type="ECO:0000256" key="1">
    <source>
        <dbReference type="SAM" id="SignalP"/>
    </source>
</evidence>
<organism evidence="2 3">
    <name type="scientific">Novosphingobium soli</name>
    <dbReference type="NCBI Taxonomy" id="574956"/>
    <lineage>
        <taxon>Bacteria</taxon>
        <taxon>Pseudomonadati</taxon>
        <taxon>Pseudomonadota</taxon>
        <taxon>Alphaproteobacteria</taxon>
        <taxon>Sphingomonadales</taxon>
        <taxon>Sphingomonadaceae</taxon>
        <taxon>Novosphingobium</taxon>
    </lineage>
</organism>
<accession>A0ABV6CVA5</accession>
<reference evidence="2 3" key="1">
    <citation type="submission" date="2024-09" db="EMBL/GenBank/DDBJ databases">
        <authorList>
            <person name="Sun Q."/>
            <person name="Mori K."/>
        </authorList>
    </citation>
    <scope>NUCLEOTIDE SEQUENCE [LARGE SCALE GENOMIC DNA]</scope>
    <source>
        <strain evidence="2 3">CCM 7706</strain>
    </source>
</reference>
<feature type="chain" id="PRO_5047341415" evidence="1">
    <location>
        <begin position="24"/>
        <end position="248"/>
    </location>
</feature>
<comment type="caution">
    <text evidence="2">The sequence shown here is derived from an EMBL/GenBank/DDBJ whole genome shotgun (WGS) entry which is preliminary data.</text>
</comment>
<dbReference type="EMBL" id="JBHLWK010000012">
    <property type="protein sequence ID" value="MFC0204663.1"/>
    <property type="molecule type" value="Genomic_DNA"/>
</dbReference>
<dbReference type="SUPFAM" id="SSF48452">
    <property type="entry name" value="TPR-like"/>
    <property type="match status" value="1"/>
</dbReference>
<dbReference type="Pfam" id="PF14559">
    <property type="entry name" value="TPR_19"/>
    <property type="match status" value="2"/>
</dbReference>
<dbReference type="InterPro" id="IPR011990">
    <property type="entry name" value="TPR-like_helical_dom_sf"/>
</dbReference>
<sequence length="248" mass="25401">MIRFLLPAMVLAGAGLTAAPVGAAELTHDAASEASTRGLYLALIRQARTDGRPRAAIAYLDDFDRRHPDDRDAQILRVNCLLDLSRVDEARRALARIPASDHSGAALAIRGHVMAAQGDWTGASAQYTAALQASPADPFIANALGYALLRAGQAQAAVEALRSAGDLAPDDAVLRNNLILALTVSGRLGEAEALLARVQDGGERSRLRRQVAGEAARIAAAGAIVGPVTGPVAGPVTGAGAAAAPRGS</sequence>